<dbReference type="RefSeq" id="WP_260073325.1">
    <property type="nucleotide sequence ID" value="NZ_JALXMO010000023.1"/>
</dbReference>
<accession>A0ABT2HRR7</accession>
<dbReference type="EMBL" id="JALXMO010000023">
    <property type="protein sequence ID" value="MCT1607394.1"/>
    <property type="molecule type" value="Genomic_DNA"/>
</dbReference>
<evidence type="ECO:0000256" key="1">
    <source>
        <dbReference type="ARBA" id="ARBA00010555"/>
    </source>
</evidence>
<keyword evidence="4 7" id="KW-0540">Nuclease</keyword>
<keyword evidence="12" id="KW-1185">Reference proteome</keyword>
<dbReference type="InterPro" id="IPR029052">
    <property type="entry name" value="Metallo-depent_PP-like"/>
</dbReference>
<sequence length="408" mass="44670">MSELADNVGDMRFLHTSDWHLGRGFHGYSLRAEQKEMLDTVCRTVQEQQVDVVLISGDVYDRALPPEWAVTALEDCLTRLVALGAKVIITSGNHDSAARLGFARGLMASSGVHIRSSLEDAWQPIELADETGPVLVYGVPYLEPQLYAAQLGCARANHTAVMEAVIGRIREDLNQRDDDGARVILMAHLFAAKGTASDSERNIGVDAPAGESPEHHEDSIGGLSVVPLETFDGFDAVALGHLHGRQQLNASVRYSGSPLTYSFSESEQAKGAWLLDTSTEEGISATALDWRIGRPVKKLRGDIAEVLADETLTQWADAYVQVRLTDPQRPERAHQRIKEAYPYLAVFSYEGAGRVRSSSTYSHKVESASNDVDTVAAFLEHVRDRRADTDEVELISQAFQEVRAGEAA</sequence>
<evidence type="ECO:0000256" key="4">
    <source>
        <dbReference type="ARBA" id="ARBA00022722"/>
    </source>
</evidence>
<dbReference type="Pfam" id="PF00149">
    <property type="entry name" value="Metallophos"/>
    <property type="match status" value="1"/>
</dbReference>
<keyword evidence="7" id="KW-0235">DNA replication</keyword>
<dbReference type="InterPro" id="IPR004593">
    <property type="entry name" value="SbcD"/>
</dbReference>
<keyword evidence="7" id="KW-0233">DNA recombination</keyword>
<dbReference type="Proteomes" id="UP001205046">
    <property type="component" value="Unassembled WGS sequence"/>
</dbReference>
<keyword evidence="7" id="KW-0255">Endonuclease</keyword>
<evidence type="ECO:0000256" key="5">
    <source>
        <dbReference type="ARBA" id="ARBA00022801"/>
    </source>
</evidence>
<organism evidence="11 12">
    <name type="scientific">Nesterenkonia massiliensis</name>
    <dbReference type="NCBI Taxonomy" id="1232429"/>
    <lineage>
        <taxon>Bacteria</taxon>
        <taxon>Bacillati</taxon>
        <taxon>Actinomycetota</taxon>
        <taxon>Actinomycetes</taxon>
        <taxon>Micrococcales</taxon>
        <taxon>Micrococcaceae</taxon>
        <taxon>Nesterenkonia</taxon>
    </lineage>
</organism>
<dbReference type="SUPFAM" id="SSF56300">
    <property type="entry name" value="Metallo-dependent phosphatases"/>
    <property type="match status" value="1"/>
</dbReference>
<feature type="region of interest" description="Disordered" evidence="8">
    <location>
        <begin position="200"/>
        <end position="220"/>
    </location>
</feature>
<comment type="function">
    <text evidence="7">SbcCD cleaves DNA hairpin structures. These structures can inhibit DNA replication and are intermediates in certain DNA recombination reactions. The complex acts as a 3'-&gt;5' double strand exonuclease that can open hairpins. It also has a 5' single-strand endonuclease activity.</text>
</comment>
<evidence type="ECO:0000256" key="2">
    <source>
        <dbReference type="ARBA" id="ARBA00011322"/>
    </source>
</evidence>
<dbReference type="InterPro" id="IPR050535">
    <property type="entry name" value="DNA_Repair-Maintenance_Comp"/>
</dbReference>
<dbReference type="PANTHER" id="PTHR30337:SF0">
    <property type="entry name" value="NUCLEASE SBCCD SUBUNIT D"/>
    <property type="match status" value="1"/>
</dbReference>
<evidence type="ECO:0000259" key="9">
    <source>
        <dbReference type="Pfam" id="PF00149"/>
    </source>
</evidence>
<evidence type="ECO:0000256" key="8">
    <source>
        <dbReference type="SAM" id="MobiDB-lite"/>
    </source>
</evidence>
<dbReference type="CDD" id="cd00840">
    <property type="entry name" value="MPP_Mre11_N"/>
    <property type="match status" value="1"/>
</dbReference>
<dbReference type="Pfam" id="PF12320">
    <property type="entry name" value="SbcD_C"/>
    <property type="match status" value="1"/>
</dbReference>
<evidence type="ECO:0000256" key="3">
    <source>
        <dbReference type="ARBA" id="ARBA00013365"/>
    </source>
</evidence>
<dbReference type="InterPro" id="IPR041796">
    <property type="entry name" value="Mre11_N"/>
</dbReference>
<protein>
    <recommendedName>
        <fullName evidence="3 7">Nuclease SbcCD subunit D</fullName>
    </recommendedName>
</protein>
<evidence type="ECO:0000313" key="11">
    <source>
        <dbReference type="EMBL" id="MCT1607394.1"/>
    </source>
</evidence>
<reference evidence="11 12" key="1">
    <citation type="submission" date="2022-04" db="EMBL/GenBank/DDBJ databases">
        <title>Human microbiome associated bacterial genomes.</title>
        <authorList>
            <person name="Sandstrom S."/>
            <person name="Salamzade R."/>
            <person name="Kalan L.R."/>
        </authorList>
    </citation>
    <scope>NUCLEOTIDE SEQUENCE [LARGE SCALE GENOMIC DNA]</scope>
    <source>
        <strain evidence="12">p3-SID767</strain>
    </source>
</reference>
<dbReference type="Gene3D" id="3.60.21.10">
    <property type="match status" value="1"/>
</dbReference>
<evidence type="ECO:0000256" key="6">
    <source>
        <dbReference type="ARBA" id="ARBA00022839"/>
    </source>
</evidence>
<keyword evidence="6 7" id="KW-0269">Exonuclease</keyword>
<feature type="domain" description="Calcineurin-like phosphoesterase" evidence="9">
    <location>
        <begin position="11"/>
        <end position="244"/>
    </location>
</feature>
<evidence type="ECO:0000256" key="7">
    <source>
        <dbReference type="RuleBase" id="RU363069"/>
    </source>
</evidence>
<keyword evidence="5 7" id="KW-0378">Hydrolase</keyword>
<feature type="domain" description="Nuclease SbcCD subunit D C-terminal" evidence="10">
    <location>
        <begin position="294"/>
        <end position="346"/>
    </location>
</feature>
<dbReference type="InterPro" id="IPR026843">
    <property type="entry name" value="SbcD_C"/>
</dbReference>
<gene>
    <name evidence="7" type="primary">sbcD</name>
    <name evidence="11" type="ORF">M3B43_08645</name>
</gene>
<comment type="subunit">
    <text evidence="2 7">Heterodimer of SbcC and SbcD.</text>
</comment>
<evidence type="ECO:0000313" key="12">
    <source>
        <dbReference type="Proteomes" id="UP001205046"/>
    </source>
</evidence>
<comment type="caution">
    <text evidence="11">The sequence shown here is derived from an EMBL/GenBank/DDBJ whole genome shotgun (WGS) entry which is preliminary data.</text>
</comment>
<dbReference type="PANTHER" id="PTHR30337">
    <property type="entry name" value="COMPONENT OF ATP-DEPENDENT DSDNA EXONUCLEASE"/>
    <property type="match status" value="1"/>
</dbReference>
<dbReference type="InterPro" id="IPR004843">
    <property type="entry name" value="Calcineurin-like_PHP"/>
</dbReference>
<dbReference type="NCBIfam" id="TIGR00619">
    <property type="entry name" value="sbcd"/>
    <property type="match status" value="1"/>
</dbReference>
<evidence type="ECO:0000259" key="10">
    <source>
        <dbReference type="Pfam" id="PF12320"/>
    </source>
</evidence>
<name>A0ABT2HRR7_9MICC</name>
<comment type="similarity">
    <text evidence="1 7">Belongs to the SbcD family.</text>
</comment>
<proteinExistence type="inferred from homology"/>
<dbReference type="GO" id="GO:0004527">
    <property type="term" value="F:exonuclease activity"/>
    <property type="evidence" value="ECO:0007669"/>
    <property type="project" value="UniProtKB-KW"/>
</dbReference>